<accession>A0A2K5JP12</accession>
<proteinExistence type="predicted"/>
<reference evidence="2" key="2">
    <citation type="submission" date="2025-09" db="UniProtKB">
        <authorList>
            <consortium name="Ensembl"/>
        </authorList>
    </citation>
    <scope>IDENTIFICATION</scope>
</reference>
<feature type="compositionally biased region" description="Polar residues" evidence="1">
    <location>
        <begin position="91"/>
        <end position="116"/>
    </location>
</feature>
<name>A0A2K5JP12_COLAP</name>
<protein>
    <recommendedName>
        <fullName evidence="4">Lengsin, lens protein with glutamine synthetase domain</fullName>
    </recommendedName>
</protein>
<dbReference type="Ensembl" id="ENSCANT00000053787.1">
    <property type="protein sequence ID" value="ENSCANP00000030580.1"/>
    <property type="gene ID" value="ENSCANG00000038944.1"/>
</dbReference>
<evidence type="ECO:0000256" key="1">
    <source>
        <dbReference type="SAM" id="MobiDB-lite"/>
    </source>
</evidence>
<organism evidence="2 3">
    <name type="scientific">Colobus angolensis palliatus</name>
    <name type="common">Peters' Angolan colobus</name>
    <dbReference type="NCBI Taxonomy" id="336983"/>
    <lineage>
        <taxon>Eukaryota</taxon>
        <taxon>Metazoa</taxon>
        <taxon>Chordata</taxon>
        <taxon>Craniata</taxon>
        <taxon>Vertebrata</taxon>
        <taxon>Euteleostomi</taxon>
        <taxon>Mammalia</taxon>
        <taxon>Eutheria</taxon>
        <taxon>Euarchontoglires</taxon>
        <taxon>Primates</taxon>
        <taxon>Haplorrhini</taxon>
        <taxon>Catarrhini</taxon>
        <taxon>Cercopithecidae</taxon>
        <taxon>Colobinae</taxon>
        <taxon>Colobus</taxon>
    </lineage>
</organism>
<dbReference type="Proteomes" id="UP000233080">
    <property type="component" value="Unassembled WGS sequence"/>
</dbReference>
<reference evidence="2" key="1">
    <citation type="submission" date="2025-08" db="UniProtKB">
        <authorList>
            <consortium name="Ensembl"/>
        </authorList>
    </citation>
    <scope>IDENTIFICATION</scope>
</reference>
<sequence>MNNEEDFLQKDSTRDEGNETEDNSMNKLRKKKVTKPHICSTEVEEMDMSSSNERIRNQMGCQKLGNTSKPIMGPGSDESHLSHHDKDSQDETTVITPLPPRTTTNVPGGEFNPNSE</sequence>
<keyword evidence="3" id="KW-1185">Reference proteome</keyword>
<feature type="region of interest" description="Disordered" evidence="1">
    <location>
        <begin position="1"/>
        <end position="116"/>
    </location>
</feature>
<evidence type="ECO:0008006" key="4">
    <source>
        <dbReference type="Google" id="ProtNLM"/>
    </source>
</evidence>
<feature type="compositionally biased region" description="Basic and acidic residues" evidence="1">
    <location>
        <begin position="7"/>
        <end position="17"/>
    </location>
</feature>
<evidence type="ECO:0000313" key="3">
    <source>
        <dbReference type="Proteomes" id="UP000233080"/>
    </source>
</evidence>
<dbReference type="AlphaFoldDB" id="A0A2K5JP12"/>
<evidence type="ECO:0000313" key="2">
    <source>
        <dbReference type="Ensembl" id="ENSCANP00000030580.1"/>
    </source>
</evidence>
<feature type="compositionally biased region" description="Basic and acidic residues" evidence="1">
    <location>
        <begin position="77"/>
        <end position="89"/>
    </location>
</feature>